<dbReference type="Proteomes" id="UP000236291">
    <property type="component" value="Unassembled WGS sequence"/>
</dbReference>
<comment type="caution">
    <text evidence="1">The sequence shown here is derived from an EMBL/GenBank/DDBJ whole genome shotgun (WGS) entry which is preliminary data.</text>
</comment>
<protein>
    <submittedName>
        <fullName evidence="1">Resistance protein PRG</fullName>
    </submittedName>
</protein>
<gene>
    <name evidence="1" type="ORF">L195_g038920</name>
</gene>
<feature type="non-terminal residue" evidence="1">
    <location>
        <position position="1"/>
    </location>
</feature>
<dbReference type="AlphaFoldDB" id="A0A2K3LWI9"/>
<name>A0A2K3LWI9_TRIPR</name>
<evidence type="ECO:0000313" key="1">
    <source>
        <dbReference type="EMBL" id="PNX82883.1"/>
    </source>
</evidence>
<organism evidence="1 2">
    <name type="scientific">Trifolium pratense</name>
    <name type="common">Red clover</name>
    <dbReference type="NCBI Taxonomy" id="57577"/>
    <lineage>
        <taxon>Eukaryota</taxon>
        <taxon>Viridiplantae</taxon>
        <taxon>Streptophyta</taxon>
        <taxon>Embryophyta</taxon>
        <taxon>Tracheophyta</taxon>
        <taxon>Spermatophyta</taxon>
        <taxon>Magnoliopsida</taxon>
        <taxon>eudicotyledons</taxon>
        <taxon>Gunneridae</taxon>
        <taxon>Pentapetalae</taxon>
        <taxon>rosids</taxon>
        <taxon>fabids</taxon>
        <taxon>Fabales</taxon>
        <taxon>Fabaceae</taxon>
        <taxon>Papilionoideae</taxon>
        <taxon>50 kb inversion clade</taxon>
        <taxon>NPAAA clade</taxon>
        <taxon>Hologalegina</taxon>
        <taxon>IRL clade</taxon>
        <taxon>Trifolieae</taxon>
        <taxon>Trifolium</taxon>
    </lineage>
</organism>
<reference evidence="1 2" key="2">
    <citation type="journal article" date="2017" name="Front. Plant Sci.">
        <title>Gene Classification and Mining of Molecular Markers Useful in Red Clover (Trifolium pratense) Breeding.</title>
        <authorList>
            <person name="Istvanek J."/>
            <person name="Dluhosova J."/>
            <person name="Dluhos P."/>
            <person name="Patkova L."/>
            <person name="Nedelnik J."/>
            <person name="Repkova J."/>
        </authorList>
    </citation>
    <scope>NUCLEOTIDE SEQUENCE [LARGE SCALE GENOMIC DNA]</scope>
    <source>
        <strain evidence="2">cv. Tatra</strain>
        <tissue evidence="1">Young leaves</tissue>
    </source>
</reference>
<reference evidence="1 2" key="1">
    <citation type="journal article" date="2014" name="Am. J. Bot.">
        <title>Genome assembly and annotation for red clover (Trifolium pratense; Fabaceae).</title>
        <authorList>
            <person name="Istvanek J."/>
            <person name="Jaros M."/>
            <person name="Krenek A."/>
            <person name="Repkova J."/>
        </authorList>
    </citation>
    <scope>NUCLEOTIDE SEQUENCE [LARGE SCALE GENOMIC DNA]</scope>
    <source>
        <strain evidence="2">cv. Tatra</strain>
        <tissue evidence="1">Young leaves</tissue>
    </source>
</reference>
<proteinExistence type="predicted"/>
<evidence type="ECO:0000313" key="2">
    <source>
        <dbReference type="Proteomes" id="UP000236291"/>
    </source>
</evidence>
<dbReference type="EMBL" id="ASHM01042905">
    <property type="protein sequence ID" value="PNX82883.1"/>
    <property type="molecule type" value="Genomic_DNA"/>
</dbReference>
<accession>A0A2K3LWI9</accession>
<sequence length="53" mass="5465">NNNNFPGIILNADGSCSGTPAKAGFRCFIRNNDDLYLAGASGFISGSTDILLA</sequence>